<reference evidence="1 2" key="1">
    <citation type="submission" date="2017-06" db="EMBL/GenBank/DDBJ databases">
        <title>Complete genome of Helicobacter apodemus.</title>
        <authorList>
            <person name="Cho S."/>
        </authorList>
    </citation>
    <scope>NUCLEOTIDE SEQUENCE [LARGE SCALE GENOMIC DNA]</scope>
    <source>
        <strain evidence="2">SNUVETPUB-15-01</strain>
    </source>
</reference>
<dbReference type="EMBL" id="CP021886">
    <property type="protein sequence ID" value="AWI34494.1"/>
    <property type="molecule type" value="Genomic_DNA"/>
</dbReference>
<evidence type="ECO:0000313" key="2">
    <source>
        <dbReference type="Proteomes" id="UP000244890"/>
    </source>
</evidence>
<dbReference type="AlphaFoldDB" id="A0A2U8FEC7"/>
<organism evidence="1 2">
    <name type="scientific">Helicobacter apodemus</name>
    <dbReference type="NCBI Taxonomy" id="135569"/>
    <lineage>
        <taxon>Bacteria</taxon>
        <taxon>Pseudomonadati</taxon>
        <taxon>Campylobacterota</taxon>
        <taxon>Epsilonproteobacteria</taxon>
        <taxon>Campylobacterales</taxon>
        <taxon>Helicobacteraceae</taxon>
        <taxon>Helicobacter</taxon>
    </lineage>
</organism>
<name>A0A2U8FEC7_9HELI</name>
<protein>
    <submittedName>
        <fullName evidence="1">Uncharacterized protein</fullName>
    </submittedName>
</protein>
<proteinExistence type="predicted"/>
<accession>A0A2U8FEC7</accession>
<gene>
    <name evidence="1" type="ORF">CDV25_06755</name>
</gene>
<sequence>MKKVFLFTLDLLSFFIISLSQLDELRYKRKFVFFLEIRFFHPLLLCLRTLSVSKFFENIISSSGRFPKFLMNPLNTQSSFL</sequence>
<dbReference type="Proteomes" id="UP000244890">
    <property type="component" value="Chromosome"/>
</dbReference>
<evidence type="ECO:0000313" key="1">
    <source>
        <dbReference type="EMBL" id="AWI34494.1"/>
    </source>
</evidence>
<dbReference type="KEGG" id="had:CDV25_06755"/>